<comment type="caution">
    <text evidence="2">The sequence shown here is derived from an EMBL/GenBank/DDBJ whole genome shotgun (WGS) entry which is preliminary data.</text>
</comment>
<evidence type="ECO:0000313" key="3">
    <source>
        <dbReference type="Proteomes" id="UP000195402"/>
    </source>
</evidence>
<feature type="compositionally biased region" description="Basic and acidic residues" evidence="1">
    <location>
        <begin position="118"/>
        <end position="128"/>
    </location>
</feature>
<dbReference type="EMBL" id="MVGT01000248">
    <property type="protein sequence ID" value="OVA19162.1"/>
    <property type="molecule type" value="Genomic_DNA"/>
</dbReference>
<dbReference type="AlphaFoldDB" id="A0A200R8W1"/>
<dbReference type="STRING" id="56857.A0A200R8W1"/>
<dbReference type="OrthoDB" id="1729094at2759"/>
<evidence type="ECO:0000256" key="1">
    <source>
        <dbReference type="SAM" id="MobiDB-lite"/>
    </source>
</evidence>
<organism evidence="2 3">
    <name type="scientific">Macleaya cordata</name>
    <name type="common">Five-seeded plume-poppy</name>
    <name type="synonym">Bocconia cordata</name>
    <dbReference type="NCBI Taxonomy" id="56857"/>
    <lineage>
        <taxon>Eukaryota</taxon>
        <taxon>Viridiplantae</taxon>
        <taxon>Streptophyta</taxon>
        <taxon>Embryophyta</taxon>
        <taxon>Tracheophyta</taxon>
        <taxon>Spermatophyta</taxon>
        <taxon>Magnoliopsida</taxon>
        <taxon>Ranunculales</taxon>
        <taxon>Papaveraceae</taxon>
        <taxon>Papaveroideae</taxon>
        <taxon>Macleaya</taxon>
    </lineage>
</organism>
<protein>
    <submittedName>
        <fullName evidence="2">Uncharacterized protein</fullName>
    </submittedName>
</protein>
<proteinExistence type="predicted"/>
<dbReference type="Proteomes" id="UP000195402">
    <property type="component" value="Unassembled WGS sequence"/>
</dbReference>
<feature type="compositionally biased region" description="Acidic residues" evidence="1">
    <location>
        <begin position="140"/>
        <end position="160"/>
    </location>
</feature>
<dbReference type="InParanoid" id="A0A200R8W1"/>
<sequence>MMRELTGGKELHRSCVTRFATSFYTLKSIYENRHHLQVLFVSEKWMKSDFAKKADGKREADENDEWVIPNDEALQNFVREGDDLTWSQVREARAPTDEGPSTRRRNQQQQPHSTPKFRIIDEDGKEKLNINVDDMVNEASLEESGEDGMEKEDNEGVDYY</sequence>
<reference evidence="2 3" key="1">
    <citation type="journal article" date="2017" name="Mol. Plant">
        <title>The Genome of Medicinal Plant Macleaya cordata Provides New Insights into Benzylisoquinoline Alkaloids Metabolism.</title>
        <authorList>
            <person name="Liu X."/>
            <person name="Liu Y."/>
            <person name="Huang P."/>
            <person name="Ma Y."/>
            <person name="Qing Z."/>
            <person name="Tang Q."/>
            <person name="Cao H."/>
            <person name="Cheng P."/>
            <person name="Zheng Y."/>
            <person name="Yuan Z."/>
            <person name="Zhou Y."/>
            <person name="Liu J."/>
            <person name="Tang Z."/>
            <person name="Zhuo Y."/>
            <person name="Zhang Y."/>
            <person name="Yu L."/>
            <person name="Huang J."/>
            <person name="Yang P."/>
            <person name="Peng Q."/>
            <person name="Zhang J."/>
            <person name="Jiang W."/>
            <person name="Zhang Z."/>
            <person name="Lin K."/>
            <person name="Ro D.K."/>
            <person name="Chen X."/>
            <person name="Xiong X."/>
            <person name="Shang Y."/>
            <person name="Huang S."/>
            <person name="Zeng J."/>
        </authorList>
    </citation>
    <scope>NUCLEOTIDE SEQUENCE [LARGE SCALE GENOMIC DNA]</scope>
    <source>
        <strain evidence="3">cv. BLH2017</strain>
        <tissue evidence="2">Root</tissue>
    </source>
</reference>
<feature type="region of interest" description="Disordered" evidence="1">
    <location>
        <begin position="91"/>
        <end position="160"/>
    </location>
</feature>
<name>A0A200R8W1_MACCD</name>
<evidence type="ECO:0000313" key="2">
    <source>
        <dbReference type="EMBL" id="OVA19162.1"/>
    </source>
</evidence>
<gene>
    <name evidence="2" type="ORF">BVC80_8127g11</name>
</gene>
<accession>A0A200R8W1</accession>
<keyword evidence="3" id="KW-1185">Reference proteome</keyword>